<keyword evidence="4" id="KW-0378">Hydrolase</keyword>
<dbReference type="GO" id="GO:0004519">
    <property type="term" value="F:endonuclease activity"/>
    <property type="evidence" value="ECO:0007669"/>
    <property type="project" value="UniProtKB-KW"/>
</dbReference>
<organism evidence="7">
    <name type="scientific">hydrothermal vent metagenome</name>
    <dbReference type="NCBI Taxonomy" id="652676"/>
    <lineage>
        <taxon>unclassified sequences</taxon>
        <taxon>metagenomes</taxon>
        <taxon>ecological metagenomes</taxon>
    </lineage>
</organism>
<keyword evidence="2" id="KW-0540">Nuclease</keyword>
<keyword evidence="3" id="KW-0255">Endonuclease</keyword>
<dbReference type="PANTHER" id="PTHR34873:SF3">
    <property type="entry name" value="ADDICTION MODULE TOXIN, HICA FAMILY"/>
    <property type="match status" value="1"/>
</dbReference>
<evidence type="ECO:0000256" key="1">
    <source>
        <dbReference type="ARBA" id="ARBA00022649"/>
    </source>
</evidence>
<keyword evidence="5" id="KW-0694">RNA-binding</keyword>
<dbReference type="GO" id="GO:0016787">
    <property type="term" value="F:hydrolase activity"/>
    <property type="evidence" value="ECO:0007669"/>
    <property type="project" value="UniProtKB-KW"/>
</dbReference>
<dbReference type="GO" id="GO:0003729">
    <property type="term" value="F:mRNA binding"/>
    <property type="evidence" value="ECO:0007669"/>
    <property type="project" value="InterPro"/>
</dbReference>
<dbReference type="InterPro" id="IPR038570">
    <property type="entry name" value="HicA_sf"/>
</dbReference>
<reference evidence="7" key="1">
    <citation type="submission" date="2018-06" db="EMBL/GenBank/DDBJ databases">
        <authorList>
            <person name="Zhirakovskaya E."/>
        </authorList>
    </citation>
    <scope>NUCLEOTIDE SEQUENCE</scope>
</reference>
<evidence type="ECO:0000256" key="2">
    <source>
        <dbReference type="ARBA" id="ARBA00022722"/>
    </source>
</evidence>
<protein>
    <submittedName>
        <fullName evidence="7">Phage protein (ACLAME 338)</fullName>
    </submittedName>
</protein>
<dbReference type="Pfam" id="PF07927">
    <property type="entry name" value="HicA_toxin"/>
    <property type="match status" value="1"/>
</dbReference>
<keyword evidence="6" id="KW-0346">Stress response</keyword>
<keyword evidence="1" id="KW-1277">Toxin-antitoxin system</keyword>
<evidence type="ECO:0000256" key="6">
    <source>
        <dbReference type="ARBA" id="ARBA00023016"/>
    </source>
</evidence>
<dbReference type="Gene3D" id="3.30.920.30">
    <property type="entry name" value="Hypothetical protein"/>
    <property type="match status" value="1"/>
</dbReference>
<evidence type="ECO:0000256" key="4">
    <source>
        <dbReference type="ARBA" id="ARBA00022801"/>
    </source>
</evidence>
<dbReference type="InterPro" id="IPR012933">
    <property type="entry name" value="HicA_mRNA_interferase"/>
</dbReference>
<proteinExistence type="predicted"/>
<dbReference type="EMBL" id="UOGJ01000075">
    <property type="protein sequence ID" value="VAX35949.1"/>
    <property type="molecule type" value="Genomic_DNA"/>
</dbReference>
<dbReference type="AlphaFoldDB" id="A0A3B1D1E2"/>
<evidence type="ECO:0000313" key="7">
    <source>
        <dbReference type="EMBL" id="VAX35949.1"/>
    </source>
</evidence>
<sequence length="65" mass="7277">MVKIRDVIKMIEKDGWYWIKTKGSHRQYKHPNKSGRVTIAGHSGQDLASGTLNSVLKQAKLKGGE</sequence>
<evidence type="ECO:0000256" key="5">
    <source>
        <dbReference type="ARBA" id="ARBA00022884"/>
    </source>
</evidence>
<accession>A0A3B1D1E2</accession>
<dbReference type="SUPFAM" id="SSF54786">
    <property type="entry name" value="YcfA/nrd intein domain"/>
    <property type="match status" value="1"/>
</dbReference>
<name>A0A3B1D1E2_9ZZZZ</name>
<evidence type="ECO:0000256" key="3">
    <source>
        <dbReference type="ARBA" id="ARBA00022759"/>
    </source>
</evidence>
<gene>
    <name evidence="7" type="ORF">MNBD_UNCLBAC01-1146</name>
</gene>
<dbReference type="PANTHER" id="PTHR34873">
    <property type="entry name" value="SSR1766 PROTEIN"/>
    <property type="match status" value="1"/>
</dbReference>